<evidence type="ECO:0000256" key="1">
    <source>
        <dbReference type="ARBA" id="ARBA00022729"/>
    </source>
</evidence>
<keyword evidence="6" id="KW-1185">Reference proteome</keyword>
<evidence type="ECO:0000259" key="3">
    <source>
        <dbReference type="SMART" id="SM00062"/>
    </source>
</evidence>
<dbReference type="GO" id="GO:0015276">
    <property type="term" value="F:ligand-gated monoatomic ion channel activity"/>
    <property type="evidence" value="ECO:0007669"/>
    <property type="project" value="InterPro"/>
</dbReference>
<dbReference type="AlphaFoldDB" id="A0A5C4W129"/>
<dbReference type="EMBL" id="VDMP01000022">
    <property type="protein sequence ID" value="TNM41195.1"/>
    <property type="molecule type" value="Genomic_DNA"/>
</dbReference>
<dbReference type="GO" id="GO:0016020">
    <property type="term" value="C:membrane"/>
    <property type="evidence" value="ECO:0007669"/>
    <property type="project" value="InterPro"/>
</dbReference>
<organism evidence="5 6">
    <name type="scientific">Nocardioides albidus</name>
    <dbReference type="NCBI Taxonomy" id="1517589"/>
    <lineage>
        <taxon>Bacteria</taxon>
        <taxon>Bacillati</taxon>
        <taxon>Actinomycetota</taxon>
        <taxon>Actinomycetes</taxon>
        <taxon>Propionibacteriales</taxon>
        <taxon>Nocardioidaceae</taxon>
        <taxon>Nocardioides</taxon>
    </lineage>
</organism>
<dbReference type="PROSITE" id="PS51257">
    <property type="entry name" value="PROKAR_LIPOPROTEIN"/>
    <property type="match status" value="1"/>
</dbReference>
<evidence type="ECO:0000256" key="2">
    <source>
        <dbReference type="SAM" id="SignalP"/>
    </source>
</evidence>
<dbReference type="Pfam" id="PF00497">
    <property type="entry name" value="SBP_bac_3"/>
    <property type="match status" value="1"/>
</dbReference>
<dbReference type="CDD" id="cd13530">
    <property type="entry name" value="PBP2_peptides_like"/>
    <property type="match status" value="1"/>
</dbReference>
<protein>
    <submittedName>
        <fullName evidence="5">Amino acid ABC transporter substrate-binding protein</fullName>
    </submittedName>
</protein>
<evidence type="ECO:0000313" key="6">
    <source>
        <dbReference type="Proteomes" id="UP000313231"/>
    </source>
</evidence>
<keyword evidence="1 2" id="KW-0732">Signal</keyword>
<dbReference type="Gene3D" id="3.40.190.10">
    <property type="entry name" value="Periplasmic binding protein-like II"/>
    <property type="match status" value="2"/>
</dbReference>
<feature type="domain" description="Ionotropic glutamate receptor C-terminal" evidence="4">
    <location>
        <begin position="55"/>
        <end position="273"/>
    </location>
</feature>
<reference evidence="5 6" key="1">
    <citation type="journal article" date="2016" name="Int. J. Syst. Evol. Microbiol.">
        <title>Nocardioides albidus sp. nov., an actinobacterium isolated from garden soil.</title>
        <authorList>
            <person name="Singh H."/>
            <person name="Du J."/>
            <person name="Trinh H."/>
            <person name="Won K."/>
            <person name="Yang J.E."/>
            <person name="Yin C."/>
            <person name="Kook M."/>
            <person name="Yi T.H."/>
        </authorList>
    </citation>
    <scope>NUCLEOTIDE SEQUENCE [LARGE SCALE GENOMIC DNA]</scope>
    <source>
        <strain evidence="5 6">CCTCC AB 2015297</strain>
    </source>
</reference>
<feature type="chain" id="PRO_5039619558" evidence="2">
    <location>
        <begin position="27"/>
        <end position="288"/>
    </location>
</feature>
<accession>A0A5C4W129</accession>
<dbReference type="InterPro" id="IPR001638">
    <property type="entry name" value="Solute-binding_3/MltF_N"/>
</dbReference>
<name>A0A5C4W129_9ACTN</name>
<dbReference type="SMART" id="SM00062">
    <property type="entry name" value="PBPb"/>
    <property type="match status" value="1"/>
</dbReference>
<comment type="caution">
    <text evidence="5">The sequence shown here is derived from an EMBL/GenBank/DDBJ whole genome shotgun (WGS) entry which is preliminary data.</text>
</comment>
<feature type="domain" description="Solute-binding protein family 3/N-terminal" evidence="3">
    <location>
        <begin position="55"/>
        <end position="274"/>
    </location>
</feature>
<dbReference type="OrthoDB" id="8454826at2"/>
<gene>
    <name evidence="5" type="ORF">FHP29_09340</name>
</gene>
<dbReference type="PANTHER" id="PTHR35936:SF17">
    <property type="entry name" value="ARGININE-BINDING EXTRACELLULAR PROTEIN ARTP"/>
    <property type="match status" value="1"/>
</dbReference>
<sequence length="288" mass="29995">MRSTRSLALAAALPALLALSACSSGAPEASGAESSDCEVYGEKGSIDIAPAAKGELTVQTNLPSPGWWKGTTPESIAGGFEYCLAVNVAHRAGIDKVRVENVSFDALVAGQTKDYDMAMAQISVTPERQEVVQFSEPYFDSDIGVLAKADSDISADNIQSKTLGVLVGTTAVAYVKDTIKPSGDVKTFRDQNAMITAVRSGAIDAAIQDTSIVLAFAGGSNGDLEVKGQYSSGEHYAAIYPHGSKNAAAIDSALADMREDGTLDKLSGTWLGPELGGDPNAVARWDEN</sequence>
<dbReference type="SMART" id="SM00079">
    <property type="entry name" value="PBPe"/>
    <property type="match status" value="1"/>
</dbReference>
<proteinExistence type="predicted"/>
<dbReference type="PANTHER" id="PTHR35936">
    <property type="entry name" value="MEMBRANE-BOUND LYTIC MUREIN TRANSGLYCOSYLASE F"/>
    <property type="match status" value="1"/>
</dbReference>
<dbReference type="Proteomes" id="UP000313231">
    <property type="component" value="Unassembled WGS sequence"/>
</dbReference>
<dbReference type="RefSeq" id="WP_139622590.1">
    <property type="nucleotide sequence ID" value="NZ_VDMP01000022.1"/>
</dbReference>
<dbReference type="InterPro" id="IPR001320">
    <property type="entry name" value="Iontro_rcpt_C"/>
</dbReference>
<feature type="signal peptide" evidence="2">
    <location>
        <begin position="1"/>
        <end position="26"/>
    </location>
</feature>
<evidence type="ECO:0000259" key="4">
    <source>
        <dbReference type="SMART" id="SM00079"/>
    </source>
</evidence>
<evidence type="ECO:0000313" key="5">
    <source>
        <dbReference type="EMBL" id="TNM41195.1"/>
    </source>
</evidence>
<dbReference type="SUPFAM" id="SSF53850">
    <property type="entry name" value="Periplasmic binding protein-like II"/>
    <property type="match status" value="1"/>
</dbReference>